<dbReference type="OMA" id="IMVKEHA"/>
<dbReference type="HOGENOM" id="CLU_046062_0_0_1"/>
<dbReference type="EnsemblPlants" id="KQL02205">
    <property type="protein sequence ID" value="KQL02205"/>
    <property type="gene ID" value="SETIT_013586mg"/>
</dbReference>
<organism evidence="3 4">
    <name type="scientific">Setaria italica</name>
    <name type="common">Foxtail millet</name>
    <name type="synonym">Panicum italicum</name>
    <dbReference type="NCBI Taxonomy" id="4555"/>
    <lineage>
        <taxon>Eukaryota</taxon>
        <taxon>Viridiplantae</taxon>
        <taxon>Streptophyta</taxon>
        <taxon>Embryophyta</taxon>
        <taxon>Tracheophyta</taxon>
        <taxon>Spermatophyta</taxon>
        <taxon>Magnoliopsida</taxon>
        <taxon>Liliopsida</taxon>
        <taxon>Poales</taxon>
        <taxon>Poaceae</taxon>
        <taxon>PACMAD clade</taxon>
        <taxon>Panicoideae</taxon>
        <taxon>Panicodae</taxon>
        <taxon>Paniceae</taxon>
        <taxon>Cenchrinae</taxon>
        <taxon>Setaria</taxon>
    </lineage>
</organism>
<dbReference type="CDD" id="cd05162">
    <property type="entry name" value="PWWP"/>
    <property type="match status" value="1"/>
</dbReference>
<reference evidence="4" key="1">
    <citation type="journal article" date="2012" name="Nat. Biotechnol.">
        <title>Reference genome sequence of the model plant Setaria.</title>
        <authorList>
            <person name="Bennetzen J.L."/>
            <person name="Schmutz J."/>
            <person name="Wang H."/>
            <person name="Percifield R."/>
            <person name="Hawkins J."/>
            <person name="Pontaroli A.C."/>
            <person name="Estep M."/>
            <person name="Feng L."/>
            <person name="Vaughn J.N."/>
            <person name="Grimwood J."/>
            <person name="Jenkins J."/>
            <person name="Barry K."/>
            <person name="Lindquist E."/>
            <person name="Hellsten U."/>
            <person name="Deshpande S."/>
            <person name="Wang X."/>
            <person name="Wu X."/>
            <person name="Mitros T."/>
            <person name="Triplett J."/>
            <person name="Yang X."/>
            <person name="Ye C.Y."/>
            <person name="Mauro-Herrera M."/>
            <person name="Wang L."/>
            <person name="Li P."/>
            <person name="Sharma M."/>
            <person name="Sharma R."/>
            <person name="Ronald P.C."/>
            <person name="Panaud O."/>
            <person name="Kellogg E.A."/>
            <person name="Brutnell T.P."/>
            <person name="Doust A.N."/>
            <person name="Tuskan G.A."/>
            <person name="Rokhsar D."/>
            <person name="Devos K.M."/>
        </authorList>
    </citation>
    <scope>NUCLEOTIDE SEQUENCE [LARGE SCALE GENOMIC DNA]</scope>
    <source>
        <strain evidence="4">cv. Yugu1</strain>
    </source>
</reference>
<dbReference type="AlphaFoldDB" id="K3YH68"/>
<dbReference type="FunCoup" id="K3YH68">
    <property type="interactions" value="5"/>
</dbReference>
<feature type="region of interest" description="Disordered" evidence="1">
    <location>
        <begin position="488"/>
        <end position="508"/>
    </location>
</feature>
<accession>K3YH68</accession>
<dbReference type="InterPro" id="IPR000313">
    <property type="entry name" value="PWWP_dom"/>
</dbReference>
<evidence type="ECO:0000313" key="4">
    <source>
        <dbReference type="Proteomes" id="UP000004995"/>
    </source>
</evidence>
<dbReference type="Gramene" id="KQL02205">
    <property type="protein sequence ID" value="KQL02205"/>
    <property type="gene ID" value="SETIT_013586mg"/>
</dbReference>
<dbReference type="PANTHER" id="PTHR42851">
    <property type="entry name" value="ALDOLASE-RELATED"/>
    <property type="match status" value="1"/>
</dbReference>
<protein>
    <recommendedName>
        <fullName evidence="2">PWWP domain-containing protein</fullName>
    </recommendedName>
</protein>
<name>K3YH68_SETIT</name>
<evidence type="ECO:0000259" key="2">
    <source>
        <dbReference type="PROSITE" id="PS50812"/>
    </source>
</evidence>
<gene>
    <name evidence="3" type="primary">LOC101778303</name>
</gene>
<dbReference type="STRING" id="4555.K3YH68"/>
<proteinExistence type="predicted"/>
<dbReference type="InterPro" id="IPR053063">
    <property type="entry name" value="PWWP_domain_containing_PDP"/>
</dbReference>
<feature type="compositionally biased region" description="Basic and acidic residues" evidence="1">
    <location>
        <begin position="452"/>
        <end position="467"/>
    </location>
</feature>
<dbReference type="PANTHER" id="PTHR42851:SF13">
    <property type="entry name" value="OS08G0477800 PROTEIN"/>
    <property type="match status" value="1"/>
</dbReference>
<dbReference type="PROSITE" id="PS50812">
    <property type="entry name" value="PWWP"/>
    <property type="match status" value="1"/>
</dbReference>
<reference evidence="3" key="2">
    <citation type="submission" date="2018-08" db="UniProtKB">
        <authorList>
            <consortium name="EnsemblPlants"/>
        </authorList>
    </citation>
    <scope>IDENTIFICATION</scope>
    <source>
        <strain evidence="3">Yugu1</strain>
    </source>
</reference>
<feature type="domain" description="PWWP" evidence="2">
    <location>
        <begin position="128"/>
        <end position="188"/>
    </location>
</feature>
<dbReference type="SUPFAM" id="SSF63748">
    <property type="entry name" value="Tudor/PWWP/MBT"/>
    <property type="match status" value="1"/>
</dbReference>
<dbReference type="ExpressionAtlas" id="K3YH68">
    <property type="expression patterns" value="baseline"/>
</dbReference>
<feature type="compositionally biased region" description="Basic and acidic residues" evidence="1">
    <location>
        <begin position="313"/>
        <end position="329"/>
    </location>
</feature>
<dbReference type="InParanoid" id="K3YH68"/>
<dbReference type="eggNOG" id="ENOG502S57X">
    <property type="taxonomic scope" value="Eukaryota"/>
</dbReference>
<feature type="region of interest" description="Disordered" evidence="1">
    <location>
        <begin position="408"/>
        <end position="475"/>
    </location>
</feature>
<sequence>MLIMLFSNVSRTGSAPPAALHAVGPCSALHAPLPSCSSSPAGAAAPSLPTTSLFSLSLGLPFLAATTGRVALPVVRRATGASPATNIVRQGFALIVMVNESVQKDRDVDGSPPTSRVPEIKLRHNFCLGDVTWVKLDGSSWWPAQVIDESCVGSKPKKKDKYDCLVRLYGTCQYLYVDPWKSNSEFEMMLKQENKSAMETFREVIEKELSCDNSPSVYDEEAVNSKGGSTKGTSKKNSSRKVRKQGLKPQYSEEEDQDVGSTETTGVTARKRKGGRLRQSSSTYDAIDKASSESSAEGLRNKRQKHGVQSASVDRREGLRRSARSDAKQYLDAAEDSSEPLTDRHAGEDATGASMLDGTSAPHTEIKAMVRDILFKDIIDREHDAEMAYVDEVINGICGATEDIMSGGATASTKGGRGVKQSGSGVEGESSNVRQRRRDEATEDSLQATSPETKKGNTDTTHSREAVVKTPGQLSARQIRIMQSLGLIAPSGSPFGRDRAVATTNQQF</sequence>
<dbReference type="Pfam" id="PF00855">
    <property type="entry name" value="PWWP"/>
    <property type="match status" value="1"/>
</dbReference>
<evidence type="ECO:0000256" key="1">
    <source>
        <dbReference type="SAM" id="MobiDB-lite"/>
    </source>
</evidence>
<feature type="compositionally biased region" description="Basic residues" evidence="1">
    <location>
        <begin position="233"/>
        <end position="246"/>
    </location>
</feature>
<keyword evidence="4" id="KW-1185">Reference proteome</keyword>
<evidence type="ECO:0000313" key="3">
    <source>
        <dbReference type="EnsemblPlants" id="KQL02205"/>
    </source>
</evidence>
<dbReference type="EMBL" id="AGNK02003939">
    <property type="status" value="NOT_ANNOTATED_CDS"/>
    <property type="molecule type" value="Genomic_DNA"/>
</dbReference>
<dbReference type="Proteomes" id="UP000004995">
    <property type="component" value="Unassembled WGS sequence"/>
</dbReference>
<dbReference type="Gene3D" id="2.30.30.140">
    <property type="match status" value="1"/>
</dbReference>
<feature type="compositionally biased region" description="Low complexity" evidence="1">
    <location>
        <begin position="419"/>
        <end position="431"/>
    </location>
</feature>
<feature type="region of interest" description="Disordered" evidence="1">
    <location>
        <begin position="215"/>
        <end position="360"/>
    </location>
</feature>